<evidence type="ECO:0000313" key="2">
    <source>
        <dbReference type="EMBL" id="RVU70150.1"/>
    </source>
</evidence>
<sequence>MVQKLFNPELDRFDIYADVWIPKTVTVKDEKDLIVINHYWRDVKGKLWGDFKYPMENVHCSFDAYRNRKGYVTPAKIKKLRQQLHLFIREFADAVGINPVELAKIENNQRIQTQHQEMLLENVLDNIRKVNRD</sequence>
<evidence type="ECO:0000313" key="3">
    <source>
        <dbReference type="Proteomes" id="UP000288291"/>
    </source>
</evidence>
<accession>A0A437ST92</accession>
<name>A0A437ST92_9LACO</name>
<dbReference type="PROSITE" id="PS50943">
    <property type="entry name" value="HTH_CROC1"/>
    <property type="match status" value="1"/>
</dbReference>
<dbReference type="Gene3D" id="1.10.260.40">
    <property type="entry name" value="lambda repressor-like DNA-binding domains"/>
    <property type="match status" value="1"/>
</dbReference>
<organism evidence="2 3">
    <name type="scientific">Lactobacillus xujianguonis</name>
    <dbReference type="NCBI Taxonomy" id="2495899"/>
    <lineage>
        <taxon>Bacteria</taxon>
        <taxon>Bacillati</taxon>
        <taxon>Bacillota</taxon>
        <taxon>Bacilli</taxon>
        <taxon>Lactobacillales</taxon>
        <taxon>Lactobacillaceae</taxon>
        <taxon>Lactobacillus</taxon>
    </lineage>
</organism>
<dbReference type="InterPro" id="IPR001387">
    <property type="entry name" value="Cro/C1-type_HTH"/>
</dbReference>
<proteinExistence type="predicted"/>
<dbReference type="CDD" id="cd00093">
    <property type="entry name" value="HTH_XRE"/>
    <property type="match status" value="1"/>
</dbReference>
<dbReference type="SUPFAM" id="SSF47413">
    <property type="entry name" value="lambda repressor-like DNA-binding domains"/>
    <property type="match status" value="1"/>
</dbReference>
<dbReference type="GO" id="GO:0003677">
    <property type="term" value="F:DNA binding"/>
    <property type="evidence" value="ECO:0007669"/>
    <property type="project" value="InterPro"/>
</dbReference>
<dbReference type="InterPro" id="IPR010982">
    <property type="entry name" value="Lambda_DNA-bd_dom_sf"/>
</dbReference>
<dbReference type="EMBL" id="RXIA01000029">
    <property type="protein sequence ID" value="RVU70150.1"/>
    <property type="molecule type" value="Genomic_DNA"/>
</dbReference>
<dbReference type="Pfam" id="PF01381">
    <property type="entry name" value="HTH_3"/>
    <property type="match status" value="1"/>
</dbReference>
<gene>
    <name evidence="2" type="ORF">EJK17_09265</name>
</gene>
<evidence type="ECO:0000259" key="1">
    <source>
        <dbReference type="PROSITE" id="PS50943"/>
    </source>
</evidence>
<feature type="domain" description="HTH cro/C1-type" evidence="1">
    <location>
        <begin position="77"/>
        <end position="130"/>
    </location>
</feature>
<dbReference type="Proteomes" id="UP000288291">
    <property type="component" value="Unassembled WGS sequence"/>
</dbReference>
<keyword evidence="3" id="KW-1185">Reference proteome</keyword>
<protein>
    <submittedName>
        <fullName evidence="2">Helix-turn-helix domain-containing protein</fullName>
    </submittedName>
</protein>
<reference evidence="2 3" key="1">
    <citation type="submission" date="2018-12" db="EMBL/GenBank/DDBJ databases">
        <authorList>
            <person name="Meng J."/>
        </authorList>
    </citation>
    <scope>NUCLEOTIDE SEQUENCE [LARGE SCALE GENOMIC DNA]</scope>
    <source>
        <strain evidence="2 3">HT111-2</strain>
    </source>
</reference>
<dbReference type="RefSeq" id="WP_103662404.1">
    <property type="nucleotide sequence ID" value="NZ_ML136897.1"/>
</dbReference>
<comment type="caution">
    <text evidence="2">The sequence shown here is derived from an EMBL/GenBank/DDBJ whole genome shotgun (WGS) entry which is preliminary data.</text>
</comment>
<dbReference type="AlphaFoldDB" id="A0A437ST92"/>